<dbReference type="Gene3D" id="3.60.40.10">
    <property type="entry name" value="PPM-type phosphatase domain"/>
    <property type="match status" value="1"/>
</dbReference>
<dbReference type="eggNOG" id="COG2208">
    <property type="taxonomic scope" value="Bacteria"/>
</dbReference>
<dbReference type="SMART" id="SM00331">
    <property type="entry name" value="PP2C_SIG"/>
    <property type="match status" value="1"/>
</dbReference>
<dbReference type="Pfam" id="PF07228">
    <property type="entry name" value="SpoIIE"/>
    <property type="match status" value="1"/>
</dbReference>
<gene>
    <name evidence="2" type="ORF">Cylst_4058</name>
</gene>
<dbReference type="InterPro" id="IPR001932">
    <property type="entry name" value="PPM-type_phosphatase-like_dom"/>
</dbReference>
<evidence type="ECO:0000313" key="3">
    <source>
        <dbReference type="Proteomes" id="UP000010475"/>
    </source>
</evidence>
<dbReference type="PANTHER" id="PTHR35801">
    <property type="entry name" value="PHOSPHOSERINE PHOSPHATASE RSBX"/>
    <property type="match status" value="1"/>
</dbReference>
<feature type="domain" description="PPM-type phosphatase" evidence="1">
    <location>
        <begin position="8"/>
        <end position="197"/>
    </location>
</feature>
<name>K9X120_9NOST</name>
<evidence type="ECO:0000259" key="1">
    <source>
        <dbReference type="SMART" id="SM00331"/>
    </source>
</evidence>
<evidence type="ECO:0000313" key="2">
    <source>
        <dbReference type="EMBL" id="AFZ26168.1"/>
    </source>
</evidence>
<dbReference type="InterPro" id="IPR036457">
    <property type="entry name" value="PPM-type-like_dom_sf"/>
</dbReference>
<dbReference type="RefSeq" id="WP_015209411.1">
    <property type="nucleotide sequence ID" value="NC_019757.1"/>
</dbReference>
<dbReference type="InterPro" id="IPR039248">
    <property type="entry name" value="Ptase_RsbX"/>
</dbReference>
<organism evidence="2 3">
    <name type="scientific">Cylindrospermum stagnale PCC 7417</name>
    <dbReference type="NCBI Taxonomy" id="56107"/>
    <lineage>
        <taxon>Bacteria</taxon>
        <taxon>Bacillati</taxon>
        <taxon>Cyanobacteriota</taxon>
        <taxon>Cyanophyceae</taxon>
        <taxon>Nostocales</taxon>
        <taxon>Nostocaceae</taxon>
        <taxon>Cylindrospermum</taxon>
    </lineage>
</organism>
<dbReference type="AlphaFoldDB" id="K9X120"/>
<dbReference type="HOGENOM" id="CLU_112038_0_0_3"/>
<dbReference type="EMBL" id="CP003642">
    <property type="protein sequence ID" value="AFZ26168.1"/>
    <property type="molecule type" value="Genomic_DNA"/>
</dbReference>
<sequence length="199" mass="22235">MSIKASDILDCAFFGRPCFGERFSGDTVIVEEREGLVFIAIVDVLGHGHDAYLVARQIEDFLKETWNNDVVATLHQLHAEIKGTRGAAAGLSVLNLATSELSYTGVGNTVLRVFGNRSIRLCSTEGIIGSHLRTPIAQKIELSKSDIILLYTDGIKDHFEINDYPQILYESPNRISRNMVRHFDKVHDDATCVVLKYRK</sequence>
<dbReference type="OrthoDB" id="479131at2"/>
<dbReference type="PATRIC" id="fig|56107.3.peg.4457"/>
<proteinExistence type="predicted"/>
<protein>
    <submittedName>
        <fullName evidence="2">Stage II sporulation protein E (SpoIIE)</fullName>
    </submittedName>
</protein>
<dbReference type="KEGG" id="csg:Cylst_4058"/>
<dbReference type="STRING" id="56107.Cylst_4058"/>
<dbReference type="SUPFAM" id="SSF81606">
    <property type="entry name" value="PP2C-like"/>
    <property type="match status" value="1"/>
</dbReference>
<dbReference type="Proteomes" id="UP000010475">
    <property type="component" value="Chromosome"/>
</dbReference>
<keyword evidence="3" id="KW-1185">Reference proteome</keyword>
<reference evidence="2 3" key="1">
    <citation type="submission" date="2012-06" db="EMBL/GenBank/DDBJ databases">
        <title>Finished chromosome of genome of Cylindrospermum stagnale PCC 7417.</title>
        <authorList>
            <consortium name="US DOE Joint Genome Institute"/>
            <person name="Gugger M."/>
            <person name="Coursin T."/>
            <person name="Rippka R."/>
            <person name="Tandeau De Marsac N."/>
            <person name="Huntemann M."/>
            <person name="Wei C.-L."/>
            <person name="Han J."/>
            <person name="Detter J.C."/>
            <person name="Han C."/>
            <person name="Tapia R."/>
            <person name="Chen A."/>
            <person name="Kyrpides N."/>
            <person name="Mavromatis K."/>
            <person name="Markowitz V."/>
            <person name="Szeto E."/>
            <person name="Ivanova N."/>
            <person name="Pagani I."/>
            <person name="Pati A."/>
            <person name="Goodwin L."/>
            <person name="Nordberg H.P."/>
            <person name="Cantor M.N."/>
            <person name="Hua S.X."/>
            <person name="Woyke T."/>
            <person name="Kerfeld C.A."/>
        </authorList>
    </citation>
    <scope>NUCLEOTIDE SEQUENCE [LARGE SCALE GENOMIC DNA]</scope>
    <source>
        <strain evidence="2 3">PCC 7417</strain>
    </source>
</reference>
<accession>K9X120</accession>
<dbReference type="PANTHER" id="PTHR35801:SF1">
    <property type="entry name" value="PHOSPHOSERINE PHOSPHATASE RSBX"/>
    <property type="match status" value="1"/>
</dbReference>